<name>A0A5J5BME1_9ASTE</name>
<dbReference type="AlphaFoldDB" id="A0A5J5BME1"/>
<evidence type="ECO:0000313" key="2">
    <source>
        <dbReference type="Proteomes" id="UP000325577"/>
    </source>
</evidence>
<accession>A0A5J5BME1</accession>
<dbReference type="EMBL" id="CM018034">
    <property type="protein sequence ID" value="KAA8544323.1"/>
    <property type="molecule type" value="Genomic_DNA"/>
</dbReference>
<sequence length="129" mass="14917">MRTMTYLEAARIGEWPSAALEVEHAPIGAWEDIKVNLDSCEERLLYVSRCLLGRLRSSPLPVPERERVQRWVDKHRRVVTSVSATGLCWNSQFGIQRLPIETRVSSSNCEFWISASLKRNEPITRYFNP</sequence>
<reference evidence="1 2" key="1">
    <citation type="submission" date="2019-09" db="EMBL/GenBank/DDBJ databases">
        <title>A chromosome-level genome assembly of the Chinese tupelo Nyssa sinensis.</title>
        <authorList>
            <person name="Yang X."/>
            <person name="Kang M."/>
            <person name="Yang Y."/>
            <person name="Xiong H."/>
            <person name="Wang M."/>
            <person name="Zhang Z."/>
            <person name="Wang Z."/>
            <person name="Wu H."/>
            <person name="Ma T."/>
            <person name="Liu J."/>
            <person name="Xi Z."/>
        </authorList>
    </citation>
    <scope>NUCLEOTIDE SEQUENCE [LARGE SCALE GENOMIC DNA]</scope>
    <source>
        <strain evidence="1">J267</strain>
        <tissue evidence="1">Leaf</tissue>
    </source>
</reference>
<proteinExistence type="predicted"/>
<dbReference type="OrthoDB" id="1733302at2759"/>
<evidence type="ECO:0000313" key="1">
    <source>
        <dbReference type="EMBL" id="KAA8544323.1"/>
    </source>
</evidence>
<organism evidence="1 2">
    <name type="scientific">Nyssa sinensis</name>
    <dbReference type="NCBI Taxonomy" id="561372"/>
    <lineage>
        <taxon>Eukaryota</taxon>
        <taxon>Viridiplantae</taxon>
        <taxon>Streptophyta</taxon>
        <taxon>Embryophyta</taxon>
        <taxon>Tracheophyta</taxon>
        <taxon>Spermatophyta</taxon>
        <taxon>Magnoliopsida</taxon>
        <taxon>eudicotyledons</taxon>
        <taxon>Gunneridae</taxon>
        <taxon>Pentapetalae</taxon>
        <taxon>asterids</taxon>
        <taxon>Cornales</taxon>
        <taxon>Nyssaceae</taxon>
        <taxon>Nyssa</taxon>
    </lineage>
</organism>
<gene>
    <name evidence="1" type="ORF">F0562_022335</name>
</gene>
<dbReference type="Proteomes" id="UP000325577">
    <property type="component" value="Linkage Group LG11"/>
</dbReference>
<keyword evidence="2" id="KW-1185">Reference proteome</keyword>
<protein>
    <submittedName>
        <fullName evidence="1">Uncharacterized protein</fullName>
    </submittedName>
</protein>